<dbReference type="PROSITE" id="PS50862">
    <property type="entry name" value="AA_TRNA_LIGASE_II"/>
    <property type="match status" value="1"/>
</dbReference>
<keyword evidence="8 9" id="KW-0030">Aminoacyl-tRNA synthetase</keyword>
<protein>
    <recommendedName>
        <fullName evidence="9">Aspartate--tRNA(Asp/Asn) ligase</fullName>
        <ecNumber evidence="9">6.1.1.23</ecNumber>
    </recommendedName>
    <alternativeName>
        <fullName evidence="9">Aspartyl-tRNA synthetase</fullName>
        <shortName evidence="9">AspRS</shortName>
    </alternativeName>
    <alternativeName>
        <fullName evidence="9">Non-discriminating aspartyl-tRNA synthetase</fullName>
        <shortName evidence="9">ND-AspRS</shortName>
    </alternativeName>
</protein>
<dbReference type="RefSeq" id="WP_078501324.1">
    <property type="nucleotide sequence ID" value="NZ_MSZX01000009.1"/>
</dbReference>
<reference evidence="11 12" key="1">
    <citation type="submission" date="2017-01" db="EMBL/GenBank/DDBJ databases">
        <title>Genome analysis of Paenibacillus selenitrireducens ES3-24.</title>
        <authorList>
            <person name="Xu D."/>
            <person name="Yao R."/>
            <person name="Zheng S."/>
        </authorList>
    </citation>
    <scope>NUCLEOTIDE SEQUENCE [LARGE SCALE GENOMIC DNA]</scope>
    <source>
        <strain evidence="11 12">ES3-24</strain>
    </source>
</reference>
<accession>A0A1T2X5S5</accession>
<dbReference type="Pfam" id="PF01336">
    <property type="entry name" value="tRNA_anti-codon"/>
    <property type="match status" value="1"/>
</dbReference>
<dbReference type="NCBIfam" id="TIGR00458">
    <property type="entry name" value="aspS_nondisc"/>
    <property type="match status" value="1"/>
</dbReference>
<feature type="binding site" evidence="9">
    <location>
        <begin position="410"/>
        <end position="413"/>
    </location>
    <ligand>
        <name>ATP</name>
        <dbReference type="ChEBI" id="CHEBI:30616"/>
    </ligand>
</feature>
<feature type="region of interest" description="Aspartate" evidence="9">
    <location>
        <begin position="194"/>
        <end position="197"/>
    </location>
</feature>
<dbReference type="InterPro" id="IPR045864">
    <property type="entry name" value="aa-tRNA-synth_II/BPL/LPL"/>
</dbReference>
<evidence type="ECO:0000256" key="7">
    <source>
        <dbReference type="ARBA" id="ARBA00022917"/>
    </source>
</evidence>
<comment type="subcellular location">
    <subcellularLocation>
        <location evidence="1 9">Cytoplasm</location>
    </subcellularLocation>
</comment>
<dbReference type="InterPro" id="IPR002312">
    <property type="entry name" value="Asp/Asn-tRNA-synth_IIb"/>
</dbReference>
<dbReference type="Pfam" id="PF00152">
    <property type="entry name" value="tRNA-synt_2"/>
    <property type="match status" value="1"/>
</dbReference>
<comment type="similarity">
    <text evidence="2 9">Belongs to the class-II aminoacyl-tRNA synthetase family. Type 2 subfamily.</text>
</comment>
<evidence type="ECO:0000256" key="5">
    <source>
        <dbReference type="ARBA" id="ARBA00022741"/>
    </source>
</evidence>
<evidence type="ECO:0000256" key="3">
    <source>
        <dbReference type="ARBA" id="ARBA00022490"/>
    </source>
</evidence>
<dbReference type="GO" id="GO:0050560">
    <property type="term" value="F:aspartate-tRNA(Asn) ligase activity"/>
    <property type="evidence" value="ECO:0007669"/>
    <property type="project" value="UniProtKB-EC"/>
</dbReference>
<dbReference type="GO" id="GO:0005829">
    <property type="term" value="C:cytosol"/>
    <property type="evidence" value="ECO:0007669"/>
    <property type="project" value="TreeGrafter"/>
</dbReference>
<dbReference type="GO" id="GO:0003723">
    <property type="term" value="F:RNA binding"/>
    <property type="evidence" value="ECO:0007669"/>
    <property type="project" value="TreeGrafter"/>
</dbReference>
<evidence type="ECO:0000313" key="11">
    <source>
        <dbReference type="EMBL" id="OPA75251.1"/>
    </source>
</evidence>
<evidence type="ECO:0000256" key="4">
    <source>
        <dbReference type="ARBA" id="ARBA00022598"/>
    </source>
</evidence>
<evidence type="ECO:0000256" key="6">
    <source>
        <dbReference type="ARBA" id="ARBA00022840"/>
    </source>
</evidence>
<keyword evidence="12" id="KW-1185">Reference proteome</keyword>
<feature type="binding site" evidence="9">
    <location>
        <position position="365"/>
    </location>
    <ligand>
        <name>L-aspartate</name>
        <dbReference type="ChEBI" id="CHEBI:29991"/>
    </ligand>
</feature>
<dbReference type="SUPFAM" id="SSF55681">
    <property type="entry name" value="Class II aaRS and biotin synthetases"/>
    <property type="match status" value="1"/>
</dbReference>
<dbReference type="OrthoDB" id="9762036at2"/>
<comment type="subunit">
    <text evidence="9">Homodimer.</text>
</comment>
<dbReference type="GO" id="GO:0140096">
    <property type="term" value="F:catalytic activity, acting on a protein"/>
    <property type="evidence" value="ECO:0007669"/>
    <property type="project" value="UniProtKB-ARBA"/>
</dbReference>
<dbReference type="SUPFAM" id="SSF50249">
    <property type="entry name" value="Nucleic acid-binding proteins"/>
    <property type="match status" value="1"/>
</dbReference>
<evidence type="ECO:0000259" key="10">
    <source>
        <dbReference type="PROSITE" id="PS50862"/>
    </source>
</evidence>
<dbReference type="FunFam" id="3.30.930.10:FF:000038">
    <property type="entry name" value="Aspartate--tRNA ligase"/>
    <property type="match status" value="1"/>
</dbReference>
<dbReference type="PANTHER" id="PTHR43450:SF1">
    <property type="entry name" value="ASPARTATE--TRNA LIGASE, CYTOPLASMIC"/>
    <property type="match status" value="1"/>
</dbReference>
<keyword evidence="4 9" id="KW-0436">Ligase</keyword>
<feature type="site" description="Important for tRNA non-discrimination" evidence="9">
    <location>
        <position position="86"/>
    </location>
</feature>
<feature type="binding site" evidence="9">
    <location>
        <position position="369"/>
    </location>
    <ligand>
        <name>L-aspartate</name>
        <dbReference type="ChEBI" id="CHEBI:29991"/>
    </ligand>
</feature>
<dbReference type="HAMAP" id="MF_02075">
    <property type="entry name" value="Asp_tRNA_synth_type2"/>
    <property type="match status" value="1"/>
</dbReference>
<dbReference type="PANTHER" id="PTHR43450">
    <property type="entry name" value="ASPARTYL-TRNA SYNTHETASE"/>
    <property type="match status" value="1"/>
</dbReference>
<keyword evidence="6 9" id="KW-0067">ATP-binding</keyword>
<keyword evidence="7 9" id="KW-0648">Protein biosynthesis</keyword>
<dbReference type="InterPro" id="IPR012340">
    <property type="entry name" value="NA-bd_OB-fold"/>
</dbReference>
<feature type="binding site" evidence="9">
    <location>
        <position position="172"/>
    </location>
    <ligand>
        <name>L-aspartate</name>
        <dbReference type="ChEBI" id="CHEBI:29991"/>
    </ligand>
</feature>
<keyword evidence="5 9" id="KW-0547">Nucleotide-binding</keyword>
<evidence type="ECO:0000256" key="9">
    <source>
        <dbReference type="HAMAP-Rule" id="MF_02075"/>
    </source>
</evidence>
<gene>
    <name evidence="9" type="primary">aspS</name>
    <name evidence="11" type="ORF">BVG16_21885</name>
</gene>
<feature type="binding site" evidence="9">
    <location>
        <begin position="215"/>
        <end position="217"/>
    </location>
    <ligand>
        <name>ATP</name>
        <dbReference type="ChEBI" id="CHEBI:30616"/>
    </ligand>
</feature>
<dbReference type="InterPro" id="IPR006195">
    <property type="entry name" value="aa-tRNA-synth_II"/>
</dbReference>
<dbReference type="GO" id="GO:0006422">
    <property type="term" value="P:aspartyl-tRNA aminoacylation"/>
    <property type="evidence" value="ECO:0007669"/>
    <property type="project" value="UniProtKB-UniRule"/>
</dbReference>
<dbReference type="NCBIfam" id="NF003483">
    <property type="entry name" value="PRK05159.1"/>
    <property type="match status" value="1"/>
</dbReference>
<dbReference type="GO" id="GO:0004815">
    <property type="term" value="F:aspartate-tRNA ligase activity"/>
    <property type="evidence" value="ECO:0007669"/>
    <property type="project" value="UniProtKB-UniRule"/>
</dbReference>
<feature type="binding site" evidence="9">
    <location>
        <begin position="223"/>
        <end position="225"/>
    </location>
    <ligand>
        <name>ATP</name>
        <dbReference type="ChEBI" id="CHEBI:30616"/>
    </ligand>
</feature>
<evidence type="ECO:0000256" key="1">
    <source>
        <dbReference type="ARBA" id="ARBA00004496"/>
    </source>
</evidence>
<dbReference type="STRING" id="1324314.BVG16_21885"/>
<name>A0A1T2X5S5_9BACL</name>
<dbReference type="Gene3D" id="2.40.50.140">
    <property type="entry name" value="Nucleic acid-binding proteins"/>
    <property type="match status" value="1"/>
</dbReference>
<dbReference type="GO" id="GO:0017101">
    <property type="term" value="C:aminoacyl-tRNA synthetase multienzyme complex"/>
    <property type="evidence" value="ECO:0007669"/>
    <property type="project" value="TreeGrafter"/>
</dbReference>
<dbReference type="AlphaFoldDB" id="A0A1T2X5S5"/>
<proteinExistence type="inferred from homology"/>
<dbReference type="EMBL" id="MSZX01000009">
    <property type="protein sequence ID" value="OPA75251.1"/>
    <property type="molecule type" value="Genomic_DNA"/>
</dbReference>
<evidence type="ECO:0000313" key="12">
    <source>
        <dbReference type="Proteomes" id="UP000190188"/>
    </source>
</evidence>
<dbReference type="EC" id="6.1.1.23" evidence="9"/>
<sequence length="439" mass="50829">MDRINYAQDIVKPLNMVTGPNGEVQISGFIHKIRVMSGFSFVILRVNGSLVQCVMNESMGQELQDHVIEGNTVSIEGQLRKEERAPHGFEIEIHALHVLSKSAEHPPIVINRKNMSLSLDTNLNYRSISLRHPKEAAIFKIQEGIVRGFRDFLHKNHFTEVRTPKIVFAGAEGGANIFKLNYFEQEVFLAQSPQFYKQALVGVYDRVFEVGPVYRAEKHNTSRHLNEYTSLDFEMGYIHDFTDIMKMEVGFLKYMFELLKEEYADQIKLLDVDIPHVDSIPALKFLEVKKIIEEKYQRIPTDYDDLDPEEEQLICDYVKQEYGSEFVFVTHFPSDKRPFYAQDDPNSPQFTLSFDLLFRGLEVTTGGQRIHDYHDQIYKMRQKGMNVDDFESYLMSHKYGIPPHGGLGAGLERLTMKLLKLPNIRQACFYPRDMNRVTP</sequence>
<dbReference type="InterPro" id="IPR004365">
    <property type="entry name" value="NA-bd_OB_tRNA"/>
</dbReference>
<dbReference type="Gene3D" id="3.30.930.10">
    <property type="entry name" value="Bira Bifunctional Protein, Domain 2"/>
    <property type="match status" value="1"/>
</dbReference>
<dbReference type="GO" id="GO:0016740">
    <property type="term" value="F:transferase activity"/>
    <property type="evidence" value="ECO:0007669"/>
    <property type="project" value="UniProtKB-ARBA"/>
</dbReference>
<feature type="binding site" evidence="9">
    <location>
        <position position="362"/>
    </location>
    <ligand>
        <name>ATP</name>
        <dbReference type="ChEBI" id="CHEBI:30616"/>
    </ligand>
</feature>
<organism evidence="11 12">
    <name type="scientific">Paenibacillus selenitireducens</name>
    <dbReference type="NCBI Taxonomy" id="1324314"/>
    <lineage>
        <taxon>Bacteria</taxon>
        <taxon>Bacillati</taxon>
        <taxon>Bacillota</taxon>
        <taxon>Bacilli</taxon>
        <taxon>Bacillales</taxon>
        <taxon>Paenibacillaceae</taxon>
        <taxon>Paenibacillus</taxon>
    </lineage>
</organism>
<dbReference type="Proteomes" id="UP000190188">
    <property type="component" value="Unassembled WGS sequence"/>
</dbReference>
<dbReference type="PRINTS" id="PR01042">
    <property type="entry name" value="TRNASYNTHASP"/>
</dbReference>
<evidence type="ECO:0000256" key="2">
    <source>
        <dbReference type="ARBA" id="ARBA00005312"/>
    </source>
</evidence>
<dbReference type="InterPro" id="IPR004523">
    <property type="entry name" value="Asp-tRNA_synthase_2"/>
</dbReference>
<keyword evidence="3 9" id="KW-0963">Cytoplasm</keyword>
<evidence type="ECO:0000256" key="8">
    <source>
        <dbReference type="ARBA" id="ARBA00023146"/>
    </source>
</evidence>
<dbReference type="InterPro" id="IPR004364">
    <property type="entry name" value="Aa-tRNA-synt_II"/>
</dbReference>
<comment type="caution">
    <text evidence="11">The sequence shown here is derived from an EMBL/GenBank/DDBJ whole genome shotgun (WGS) entry which is preliminary data.</text>
</comment>
<feature type="domain" description="Aminoacyl-transfer RNA synthetases class-II family profile" evidence="10">
    <location>
        <begin position="139"/>
        <end position="439"/>
    </location>
</feature>
<dbReference type="GO" id="GO:0005524">
    <property type="term" value="F:ATP binding"/>
    <property type="evidence" value="ECO:0007669"/>
    <property type="project" value="UniProtKB-UniRule"/>
</dbReference>
<feature type="binding site" evidence="9">
    <location>
        <position position="215"/>
    </location>
    <ligand>
        <name>L-aspartate</name>
        <dbReference type="ChEBI" id="CHEBI:29991"/>
    </ligand>
</feature>
<comment type="function">
    <text evidence="9">Aspartyl-tRNA synthetase with relaxed tRNA specificity since it is able to aspartylate not only its cognate tRNA(Asp) but also tRNA(Asn). Reaction proceeds in two steps: L-aspartate is first activated by ATP to form Asp-AMP and then transferred to the acceptor end of tRNA(Asp/Asn).</text>
</comment>
<comment type="catalytic activity">
    <reaction evidence="9">
        <text>tRNA(Asx) + L-aspartate + ATP = L-aspartyl-tRNA(Asx) + AMP + diphosphate</text>
        <dbReference type="Rhea" id="RHEA:18349"/>
        <dbReference type="Rhea" id="RHEA-COMP:9710"/>
        <dbReference type="Rhea" id="RHEA-COMP:9711"/>
        <dbReference type="ChEBI" id="CHEBI:29991"/>
        <dbReference type="ChEBI" id="CHEBI:30616"/>
        <dbReference type="ChEBI" id="CHEBI:33019"/>
        <dbReference type="ChEBI" id="CHEBI:78442"/>
        <dbReference type="ChEBI" id="CHEBI:78516"/>
        <dbReference type="ChEBI" id="CHEBI:456215"/>
        <dbReference type="EC" id="6.1.1.23"/>
    </reaction>
</comment>